<evidence type="ECO:0000313" key="2">
    <source>
        <dbReference type="EMBL" id="AYG58456.1"/>
    </source>
</evidence>
<sequence>MNIDSLDPNVFAPVSREAWLKLVSRALKGADFQEALVSRTDDGIAIEPLYARRSDVTPLTRRQTERPWIVSQRMDDPDIERAFIQLGADLANGASGITLISKTGLSAFGVGIDTRAEGLAARLASAIAGKNISLRLEGCSPAFADAFATALGKASDHQTLHFGLDAFTSTGTTNEITGSFQRLNNAGFAGTFLSADGRAAHNAGGTEAQELAVMAAALVGHLRMLDQTGIDPETVLNVTSLCLTADQNQFITMAKARAARMIFARIAEACGVSHPPGAYIFMETSYRMLTKLDVETNILRNTIAVFAAGTGGADEISVLPHTLTHGIPEPLARRLARNTQTILISESHLDHVADPAAGAGGIEALTEALAEKAWEIFAGIERDGGLAKVIAGGQLAAMVDEASANRAVKPIVGTTLFAAEVERLVEILGELGSVVECLGVKPLRLDERASL</sequence>
<dbReference type="GO" id="GO:0019678">
    <property type="term" value="P:propionate metabolic process, methylmalonyl pathway"/>
    <property type="evidence" value="ECO:0007669"/>
    <property type="project" value="TreeGrafter"/>
</dbReference>
<dbReference type="Pfam" id="PF01642">
    <property type="entry name" value="MM_CoA_mutase"/>
    <property type="match status" value="1"/>
</dbReference>
<name>A0A387FUC4_9HYPH</name>
<dbReference type="OrthoDB" id="9762378at2"/>
<evidence type="ECO:0000259" key="1">
    <source>
        <dbReference type="Pfam" id="PF01642"/>
    </source>
</evidence>
<dbReference type="EMBL" id="CP032694">
    <property type="protein sequence ID" value="AYG58456.1"/>
    <property type="molecule type" value="Genomic_DNA"/>
</dbReference>
<dbReference type="InterPro" id="IPR006099">
    <property type="entry name" value="MeMalonylCoA_mutase_a/b_cat"/>
</dbReference>
<gene>
    <name evidence="2" type="ORF">CCGE525_06235</name>
</gene>
<organism evidence="2 3">
    <name type="scientific">Rhizobium jaguaris</name>
    <dbReference type="NCBI Taxonomy" id="1312183"/>
    <lineage>
        <taxon>Bacteria</taxon>
        <taxon>Pseudomonadati</taxon>
        <taxon>Pseudomonadota</taxon>
        <taxon>Alphaproteobacteria</taxon>
        <taxon>Hyphomicrobiales</taxon>
        <taxon>Rhizobiaceae</taxon>
        <taxon>Rhizobium/Agrobacterium group</taxon>
        <taxon>Rhizobium</taxon>
    </lineage>
</organism>
<dbReference type="GO" id="GO:0031419">
    <property type="term" value="F:cobalamin binding"/>
    <property type="evidence" value="ECO:0007669"/>
    <property type="project" value="InterPro"/>
</dbReference>
<proteinExistence type="predicted"/>
<dbReference type="GO" id="GO:0004494">
    <property type="term" value="F:methylmalonyl-CoA mutase activity"/>
    <property type="evidence" value="ECO:0007669"/>
    <property type="project" value="TreeGrafter"/>
</dbReference>
<protein>
    <submittedName>
        <fullName evidence="2">Methylmalonyl-CoA mutase</fullName>
    </submittedName>
</protein>
<dbReference type="KEGG" id="rjg:CCGE525_06235"/>
<dbReference type="SUPFAM" id="SSF51703">
    <property type="entry name" value="Cobalamin (vitamin B12)-dependent enzymes"/>
    <property type="match status" value="1"/>
</dbReference>
<dbReference type="AlphaFoldDB" id="A0A387FUC4"/>
<dbReference type="InterPro" id="IPR016176">
    <property type="entry name" value="Cbl-dep_enz_cat"/>
</dbReference>
<evidence type="ECO:0000313" key="3">
    <source>
        <dbReference type="Proteomes" id="UP000282195"/>
    </source>
</evidence>
<feature type="domain" description="Methylmalonyl-CoA mutase alpha/beta chain catalytic" evidence="1">
    <location>
        <begin position="193"/>
        <end position="407"/>
    </location>
</feature>
<reference evidence="2 3" key="1">
    <citation type="submission" date="2018-10" db="EMBL/GenBank/DDBJ databases">
        <title>Rhizobium etli, R. leguminosarum and a new Rhizobium genospecies from Phaseolus dumosus.</title>
        <authorList>
            <person name="Ramirez-Puebla S.T."/>
            <person name="Rogel-Hernandez M.A."/>
            <person name="Guerrero G."/>
            <person name="Ormeno-Orrillo E."/>
            <person name="Martinez-Romero J.C."/>
            <person name="Negrete-Yankelevich S."/>
            <person name="Martinez-Romero E."/>
        </authorList>
    </citation>
    <scope>NUCLEOTIDE SEQUENCE [LARGE SCALE GENOMIC DNA]</scope>
    <source>
        <strain evidence="2 3">CCGE525</strain>
    </source>
</reference>
<dbReference type="PANTHER" id="PTHR48101">
    <property type="entry name" value="METHYLMALONYL-COA MUTASE, MITOCHONDRIAL-RELATED"/>
    <property type="match status" value="1"/>
</dbReference>
<dbReference type="Gene3D" id="3.20.20.240">
    <property type="entry name" value="Methylmalonyl-CoA mutase"/>
    <property type="match status" value="1"/>
</dbReference>
<keyword evidence="3" id="KW-1185">Reference proteome</keyword>
<dbReference type="GO" id="GO:0005737">
    <property type="term" value="C:cytoplasm"/>
    <property type="evidence" value="ECO:0007669"/>
    <property type="project" value="TreeGrafter"/>
</dbReference>
<dbReference type="Proteomes" id="UP000282195">
    <property type="component" value="Chromosome"/>
</dbReference>
<dbReference type="PANTHER" id="PTHR48101:SF4">
    <property type="entry name" value="METHYLMALONYL-COA MUTASE, MITOCHONDRIAL"/>
    <property type="match status" value="1"/>
</dbReference>
<accession>A0A387FUC4</accession>
<dbReference type="RefSeq" id="WP_120703530.1">
    <property type="nucleotide sequence ID" value="NZ_CP032694.1"/>
</dbReference>